<dbReference type="PROSITE" id="PS51063">
    <property type="entry name" value="HTH_CRP_2"/>
    <property type="match status" value="1"/>
</dbReference>
<keyword evidence="2" id="KW-0238">DNA-binding</keyword>
<dbReference type="EMBL" id="DTHB01000029">
    <property type="protein sequence ID" value="HGB14401.1"/>
    <property type="molecule type" value="Genomic_DNA"/>
</dbReference>
<evidence type="ECO:0000256" key="3">
    <source>
        <dbReference type="ARBA" id="ARBA00023163"/>
    </source>
</evidence>
<dbReference type="Gene3D" id="2.60.120.10">
    <property type="entry name" value="Jelly Rolls"/>
    <property type="match status" value="1"/>
</dbReference>
<evidence type="ECO:0000313" key="6">
    <source>
        <dbReference type="EMBL" id="HGB14401.1"/>
    </source>
</evidence>
<feature type="domain" description="HTH crp-type" evidence="5">
    <location>
        <begin position="160"/>
        <end position="232"/>
    </location>
</feature>
<dbReference type="Gene3D" id="1.10.10.10">
    <property type="entry name" value="Winged helix-like DNA-binding domain superfamily/Winged helix DNA-binding domain"/>
    <property type="match status" value="1"/>
</dbReference>
<dbReference type="PANTHER" id="PTHR24567:SF26">
    <property type="entry name" value="REGULATORY PROTEIN YEIL"/>
    <property type="match status" value="1"/>
</dbReference>
<dbReference type="SMART" id="SM00100">
    <property type="entry name" value="cNMP"/>
    <property type="match status" value="1"/>
</dbReference>
<dbReference type="Pfam" id="PF00027">
    <property type="entry name" value="cNMP_binding"/>
    <property type="match status" value="1"/>
</dbReference>
<dbReference type="PANTHER" id="PTHR24567">
    <property type="entry name" value="CRP FAMILY TRANSCRIPTIONAL REGULATORY PROTEIN"/>
    <property type="match status" value="1"/>
</dbReference>
<evidence type="ECO:0000259" key="4">
    <source>
        <dbReference type="PROSITE" id="PS50042"/>
    </source>
</evidence>
<comment type="caution">
    <text evidence="6">The sequence shown here is derived from an EMBL/GenBank/DDBJ whole genome shotgun (WGS) entry which is preliminary data.</text>
</comment>
<reference evidence="6" key="1">
    <citation type="journal article" date="2020" name="mSystems">
        <title>Genome- and Community-Level Interaction Insights into Carbon Utilization and Element Cycling Functions of Hydrothermarchaeota in Hydrothermal Sediment.</title>
        <authorList>
            <person name="Zhou Z."/>
            <person name="Liu Y."/>
            <person name="Xu W."/>
            <person name="Pan J."/>
            <person name="Luo Z.H."/>
            <person name="Li M."/>
        </authorList>
    </citation>
    <scope>NUCLEOTIDE SEQUENCE [LARGE SCALE GENOMIC DNA]</scope>
    <source>
        <strain evidence="6">SpSt-776</strain>
    </source>
</reference>
<dbReference type="SUPFAM" id="SSF46785">
    <property type="entry name" value="Winged helix' DNA-binding domain"/>
    <property type="match status" value="1"/>
</dbReference>
<dbReference type="InterPro" id="IPR050397">
    <property type="entry name" value="Env_Response_Regulators"/>
</dbReference>
<evidence type="ECO:0000259" key="5">
    <source>
        <dbReference type="PROSITE" id="PS51063"/>
    </source>
</evidence>
<dbReference type="InterPro" id="IPR018490">
    <property type="entry name" value="cNMP-bd_dom_sf"/>
</dbReference>
<dbReference type="SUPFAM" id="SSF51206">
    <property type="entry name" value="cAMP-binding domain-like"/>
    <property type="match status" value="1"/>
</dbReference>
<accession>A0A7C3SIH9</accession>
<keyword evidence="1" id="KW-0805">Transcription regulation</keyword>
<sequence>MGCVCDQIAGRERGELSPICIGHLWIFENLKPEELEALTKAARRRIFHRGEEVFSQGQPAHRMFLLKTGRVKLSKVTEEGDEITLDLRKSGDFLGESMLLEDKVYPLTATCLEDTLICGFDKPGFEQLILQYPNIGLQVIKNLSRRIDWLTSRVGGLSFTHLEDRLYHMLAQVAREHGIPHIKGHAIQFPLTHEELGFLVGAHRVSITRAMKTLRKSGKIIQEGRTLILTEP</sequence>
<dbReference type="InterPro" id="IPR036390">
    <property type="entry name" value="WH_DNA-bd_sf"/>
</dbReference>
<organism evidence="6">
    <name type="scientific">Desulfobacca acetoxidans</name>
    <dbReference type="NCBI Taxonomy" id="60893"/>
    <lineage>
        <taxon>Bacteria</taxon>
        <taxon>Pseudomonadati</taxon>
        <taxon>Thermodesulfobacteriota</taxon>
        <taxon>Desulfobaccia</taxon>
        <taxon>Desulfobaccales</taxon>
        <taxon>Desulfobaccaceae</taxon>
        <taxon>Desulfobacca</taxon>
    </lineage>
</organism>
<dbReference type="InterPro" id="IPR012318">
    <property type="entry name" value="HTH_CRP"/>
</dbReference>
<dbReference type="GO" id="GO:0003700">
    <property type="term" value="F:DNA-binding transcription factor activity"/>
    <property type="evidence" value="ECO:0007669"/>
    <property type="project" value="TreeGrafter"/>
</dbReference>
<protein>
    <submittedName>
        <fullName evidence="6">Crp/Fnr family transcriptional regulator</fullName>
    </submittedName>
</protein>
<evidence type="ECO:0000256" key="1">
    <source>
        <dbReference type="ARBA" id="ARBA00023015"/>
    </source>
</evidence>
<dbReference type="SMART" id="SM00419">
    <property type="entry name" value="HTH_CRP"/>
    <property type="match status" value="1"/>
</dbReference>
<dbReference type="PROSITE" id="PS50042">
    <property type="entry name" value="CNMP_BINDING_3"/>
    <property type="match status" value="1"/>
</dbReference>
<dbReference type="CDD" id="cd00038">
    <property type="entry name" value="CAP_ED"/>
    <property type="match status" value="1"/>
</dbReference>
<name>A0A7C3SIH9_9BACT</name>
<proteinExistence type="predicted"/>
<gene>
    <name evidence="6" type="ORF">ENV62_04070</name>
</gene>
<dbReference type="GO" id="GO:0003677">
    <property type="term" value="F:DNA binding"/>
    <property type="evidence" value="ECO:0007669"/>
    <property type="project" value="UniProtKB-KW"/>
</dbReference>
<dbReference type="InterPro" id="IPR000595">
    <property type="entry name" value="cNMP-bd_dom"/>
</dbReference>
<dbReference type="InterPro" id="IPR036388">
    <property type="entry name" value="WH-like_DNA-bd_sf"/>
</dbReference>
<feature type="domain" description="Cyclic nucleotide-binding" evidence="4">
    <location>
        <begin position="26"/>
        <end position="146"/>
    </location>
</feature>
<dbReference type="Pfam" id="PF13545">
    <property type="entry name" value="HTH_Crp_2"/>
    <property type="match status" value="1"/>
</dbReference>
<dbReference type="InterPro" id="IPR014710">
    <property type="entry name" value="RmlC-like_jellyroll"/>
</dbReference>
<keyword evidence="3" id="KW-0804">Transcription</keyword>
<evidence type="ECO:0000256" key="2">
    <source>
        <dbReference type="ARBA" id="ARBA00023125"/>
    </source>
</evidence>
<dbReference type="GO" id="GO:0005829">
    <property type="term" value="C:cytosol"/>
    <property type="evidence" value="ECO:0007669"/>
    <property type="project" value="TreeGrafter"/>
</dbReference>
<dbReference type="AlphaFoldDB" id="A0A7C3SIH9"/>